<comment type="caution">
    <text evidence="2">The sequence shown here is derived from an EMBL/GenBank/DDBJ whole genome shotgun (WGS) entry which is preliminary data.</text>
</comment>
<feature type="region of interest" description="Disordered" evidence="1">
    <location>
        <begin position="1"/>
        <end position="90"/>
    </location>
</feature>
<keyword evidence="3" id="KW-1185">Reference proteome</keyword>
<keyword evidence="2" id="KW-0407">Ion channel</keyword>
<dbReference type="OrthoDB" id="10532592at2759"/>
<evidence type="ECO:0000313" key="3">
    <source>
        <dbReference type="Proteomes" id="UP000727407"/>
    </source>
</evidence>
<reference evidence="2" key="1">
    <citation type="submission" date="2020-07" db="EMBL/GenBank/DDBJ databases">
        <title>Clarias magur genome sequencing, assembly and annotation.</title>
        <authorList>
            <person name="Kushwaha B."/>
            <person name="Kumar R."/>
            <person name="Das P."/>
            <person name="Joshi C.G."/>
            <person name="Kumar D."/>
            <person name="Nagpure N.S."/>
            <person name="Pandey M."/>
            <person name="Agarwal S."/>
            <person name="Srivastava S."/>
            <person name="Singh M."/>
            <person name="Sahoo L."/>
            <person name="Jayasankar P."/>
            <person name="Meher P.K."/>
            <person name="Koringa P.G."/>
            <person name="Iquebal M.A."/>
            <person name="Das S.P."/>
            <person name="Bit A."/>
            <person name="Patnaik S."/>
            <person name="Patel N."/>
            <person name="Shah T.M."/>
            <person name="Hinsu A."/>
            <person name="Jena J.K."/>
        </authorList>
    </citation>
    <scope>NUCLEOTIDE SEQUENCE</scope>
    <source>
        <strain evidence="2">CIFAMagur01</strain>
        <tissue evidence="2">Testis</tissue>
    </source>
</reference>
<sequence length="90" mass="9707">MHARLRAPALRKQGEPCEGCSSGKGKTPKRVSGRAPDRPLSDDPVDTDGEDGDILDNEGPDERSRPKPQQENTVFVFSMGPKGPKILPPS</sequence>
<organism evidence="2 3">
    <name type="scientific">Clarias magur</name>
    <name type="common">Asian catfish</name>
    <name type="synonym">Macropteronotus magur</name>
    <dbReference type="NCBI Taxonomy" id="1594786"/>
    <lineage>
        <taxon>Eukaryota</taxon>
        <taxon>Metazoa</taxon>
        <taxon>Chordata</taxon>
        <taxon>Craniata</taxon>
        <taxon>Vertebrata</taxon>
        <taxon>Euteleostomi</taxon>
        <taxon>Actinopterygii</taxon>
        <taxon>Neopterygii</taxon>
        <taxon>Teleostei</taxon>
        <taxon>Ostariophysi</taxon>
        <taxon>Siluriformes</taxon>
        <taxon>Clariidae</taxon>
        <taxon>Clarias</taxon>
    </lineage>
</organism>
<dbReference type="AlphaFoldDB" id="A0A8J4TWM6"/>
<dbReference type="Proteomes" id="UP000727407">
    <property type="component" value="Unassembled WGS sequence"/>
</dbReference>
<name>A0A8J4TWM6_CLAMG</name>
<gene>
    <name evidence="2" type="primary">scn4aa</name>
    <name evidence="2" type="ORF">DAT39_010962</name>
</gene>
<accession>A0A8J4TWM6</accession>
<protein>
    <submittedName>
        <fullName evidence="2">Sodium channel protein type 4 subunit alpha A-like</fullName>
    </submittedName>
</protein>
<evidence type="ECO:0000313" key="2">
    <source>
        <dbReference type="EMBL" id="KAF5899329.1"/>
    </source>
</evidence>
<proteinExistence type="predicted"/>
<evidence type="ECO:0000256" key="1">
    <source>
        <dbReference type="SAM" id="MobiDB-lite"/>
    </source>
</evidence>
<keyword evidence="2" id="KW-0406">Ion transport</keyword>
<keyword evidence="2" id="KW-0813">Transport</keyword>
<feature type="non-terminal residue" evidence="2">
    <location>
        <position position="90"/>
    </location>
</feature>
<feature type="compositionally biased region" description="Acidic residues" evidence="1">
    <location>
        <begin position="43"/>
        <end position="59"/>
    </location>
</feature>
<dbReference type="EMBL" id="QNUK01000171">
    <property type="protein sequence ID" value="KAF5899329.1"/>
    <property type="molecule type" value="Genomic_DNA"/>
</dbReference>
<dbReference type="GO" id="GO:0034220">
    <property type="term" value="P:monoatomic ion transmembrane transport"/>
    <property type="evidence" value="ECO:0007669"/>
    <property type="project" value="UniProtKB-KW"/>
</dbReference>